<evidence type="ECO:0000313" key="4">
    <source>
        <dbReference type="EMBL" id="KAG8175789.1"/>
    </source>
</evidence>
<keyword evidence="1" id="KW-1015">Disulfide bond</keyword>
<evidence type="ECO:0000259" key="3">
    <source>
        <dbReference type="PROSITE" id="PS50948"/>
    </source>
</evidence>
<reference evidence="4 5" key="1">
    <citation type="journal article" date="2022" name="Nat. Ecol. Evol.">
        <title>A masculinizing supergene underlies an exaggerated male reproductive morph in a spider.</title>
        <authorList>
            <person name="Hendrickx F."/>
            <person name="De Corte Z."/>
            <person name="Sonet G."/>
            <person name="Van Belleghem S.M."/>
            <person name="Kostlbacher S."/>
            <person name="Vangestel C."/>
        </authorList>
    </citation>
    <scope>NUCLEOTIDE SEQUENCE [LARGE SCALE GENOMIC DNA]</scope>
    <source>
        <strain evidence="4">W744_W776</strain>
    </source>
</reference>
<feature type="disulfide bond" evidence="1">
    <location>
        <begin position="129"/>
        <end position="138"/>
    </location>
</feature>
<dbReference type="AlphaFoldDB" id="A0AAV6TVM2"/>
<keyword evidence="1" id="KW-0245">EGF-like domain</keyword>
<evidence type="ECO:0000313" key="5">
    <source>
        <dbReference type="Proteomes" id="UP000827092"/>
    </source>
</evidence>
<keyword evidence="5" id="KW-1185">Reference proteome</keyword>
<dbReference type="PROSITE" id="PS50948">
    <property type="entry name" value="PAN"/>
    <property type="match status" value="2"/>
</dbReference>
<protein>
    <recommendedName>
        <fullName evidence="6">Apple domain-containing protein</fullName>
    </recommendedName>
</protein>
<dbReference type="PROSITE" id="PS00022">
    <property type="entry name" value="EGF_1"/>
    <property type="match status" value="1"/>
</dbReference>
<dbReference type="SUPFAM" id="SSF57196">
    <property type="entry name" value="EGF/Laminin"/>
    <property type="match status" value="1"/>
</dbReference>
<evidence type="ECO:0008006" key="6">
    <source>
        <dbReference type="Google" id="ProtNLM"/>
    </source>
</evidence>
<evidence type="ECO:0000256" key="1">
    <source>
        <dbReference type="PROSITE-ProRule" id="PRU00076"/>
    </source>
</evidence>
<dbReference type="EMBL" id="JAFNEN010000949">
    <property type="protein sequence ID" value="KAG8175789.1"/>
    <property type="molecule type" value="Genomic_DNA"/>
</dbReference>
<dbReference type="Gene3D" id="3.50.4.10">
    <property type="entry name" value="Hepatocyte Growth Factor"/>
    <property type="match status" value="2"/>
</dbReference>
<evidence type="ECO:0000259" key="2">
    <source>
        <dbReference type="PROSITE" id="PS50026"/>
    </source>
</evidence>
<comment type="caution">
    <text evidence="1">Lacks conserved residue(s) required for the propagation of feature annotation.</text>
</comment>
<feature type="domain" description="Apple" evidence="3">
    <location>
        <begin position="138"/>
        <end position="221"/>
    </location>
</feature>
<comment type="caution">
    <text evidence="4">The sequence shown here is derived from an EMBL/GenBank/DDBJ whole genome shotgun (WGS) entry which is preliminary data.</text>
</comment>
<dbReference type="SUPFAM" id="SSF57414">
    <property type="entry name" value="Hairpin loop containing domain-like"/>
    <property type="match status" value="2"/>
</dbReference>
<accession>A0AAV6TVM2</accession>
<sequence>MLSLCFLLVGSASAFRVQQEAFTLPTLGFRLLGTQLKSQYTRSTAVCAQDCMRMSGCTAYNYKRDNGTCQLMAAEDLNQVEPDPEFQIVIKKRGRYFGLKCIENPCMNEGTCSNDPTSVHNIRGYKCHCPCGRCGSNCNKLHFGLVENACIYMFNAGYQKVENPRDCMSFCWHTQGCRSADYINSAGACWLNSVTGDEEPLTMDCDKWYPGVAYLFFNCTCDVDN</sequence>
<gene>
    <name evidence="4" type="ORF">JTE90_011092</name>
</gene>
<feature type="domain" description="Apple" evidence="3">
    <location>
        <begin position="17"/>
        <end position="101"/>
    </location>
</feature>
<name>A0AAV6TVM2_9ARAC</name>
<dbReference type="Pfam" id="PF00024">
    <property type="entry name" value="PAN_1"/>
    <property type="match status" value="1"/>
</dbReference>
<dbReference type="Gene3D" id="2.10.25.10">
    <property type="entry name" value="Laminin"/>
    <property type="match status" value="1"/>
</dbReference>
<feature type="domain" description="EGF-like" evidence="2">
    <location>
        <begin position="97"/>
        <end position="139"/>
    </location>
</feature>
<organism evidence="4 5">
    <name type="scientific">Oedothorax gibbosus</name>
    <dbReference type="NCBI Taxonomy" id="931172"/>
    <lineage>
        <taxon>Eukaryota</taxon>
        <taxon>Metazoa</taxon>
        <taxon>Ecdysozoa</taxon>
        <taxon>Arthropoda</taxon>
        <taxon>Chelicerata</taxon>
        <taxon>Arachnida</taxon>
        <taxon>Araneae</taxon>
        <taxon>Araneomorphae</taxon>
        <taxon>Entelegynae</taxon>
        <taxon>Araneoidea</taxon>
        <taxon>Linyphiidae</taxon>
        <taxon>Erigoninae</taxon>
        <taxon>Oedothorax</taxon>
    </lineage>
</organism>
<dbReference type="InterPro" id="IPR003609">
    <property type="entry name" value="Pan_app"/>
</dbReference>
<dbReference type="PROSITE" id="PS50026">
    <property type="entry name" value="EGF_3"/>
    <property type="match status" value="1"/>
</dbReference>
<proteinExistence type="predicted"/>
<dbReference type="InterPro" id="IPR000742">
    <property type="entry name" value="EGF"/>
</dbReference>
<dbReference type="Proteomes" id="UP000827092">
    <property type="component" value="Unassembled WGS sequence"/>
</dbReference>